<dbReference type="SUPFAM" id="SSF56752">
    <property type="entry name" value="D-aminoacid aminotransferase-like PLP-dependent enzymes"/>
    <property type="match status" value="1"/>
</dbReference>
<reference evidence="2 3" key="1">
    <citation type="submission" date="2018-07" db="EMBL/GenBank/DDBJ databases">
        <title>Complete Genome and Methylome Analysis of Deinococcus wulumuqiensis NEB 479.</title>
        <authorList>
            <person name="Fomenkov A."/>
            <person name="Luyten Y."/>
            <person name="Vincze T."/>
            <person name="Anton B.P."/>
            <person name="Clark T."/>
            <person name="Roberts R.J."/>
            <person name="Morgan R.D."/>
        </authorList>
    </citation>
    <scope>NUCLEOTIDE SEQUENCE [LARGE SCALE GENOMIC DNA]</scope>
    <source>
        <strain evidence="2 3">NEB 479</strain>
    </source>
</reference>
<dbReference type="InterPro" id="IPR001544">
    <property type="entry name" value="Aminotrans_IV"/>
</dbReference>
<dbReference type="AlphaFoldDB" id="A0A345IJ41"/>
<dbReference type="InterPro" id="IPR043132">
    <property type="entry name" value="BCAT-like_C"/>
</dbReference>
<keyword evidence="2" id="KW-0808">Transferase</keyword>
<dbReference type="Gene3D" id="3.30.470.10">
    <property type="match status" value="1"/>
</dbReference>
<sequence length="234" mass="24531">MFSLPSNLQTPAALHGASAFTTVRVQGGAALLWPEHWARLSGTCAVLGLPDPASELPDLPPGLHLLRVTVTDDGTCHSFRPLNPGPRPAGGVSVVLTDWQTHPQLAAHKTGNYLPYRLAGAQAQAAGAFEGWLTDAGGFLTDGSRTSPVLEFDGQELGGRLVVPVGGLPGTTRALWLAGHPHTERPVHVSELPQVTRAWICGAGVGVVPVSELNGRALPVHWPAVTHPALGWPE</sequence>
<dbReference type="Proteomes" id="UP000253744">
    <property type="component" value="Chromosome"/>
</dbReference>
<dbReference type="STRING" id="1288484.GCA_000348665_00773"/>
<accession>A0A345IJ41</accession>
<dbReference type="EMBL" id="CP031158">
    <property type="protein sequence ID" value="AXG99713.1"/>
    <property type="molecule type" value="Genomic_DNA"/>
</dbReference>
<protein>
    <submittedName>
        <fullName evidence="2">Aminotransferase class IV</fullName>
    </submittedName>
</protein>
<dbReference type="RefSeq" id="WP_114672490.1">
    <property type="nucleotide sequence ID" value="NZ_CP031158.1"/>
</dbReference>
<dbReference type="Pfam" id="PF01063">
    <property type="entry name" value="Aminotran_4"/>
    <property type="match status" value="1"/>
</dbReference>
<keyword evidence="2" id="KW-0032">Aminotransferase</keyword>
<name>A0A345IJ41_9DEIO</name>
<organism evidence="2 3">
    <name type="scientific">Deinococcus wulumuqiensis</name>
    <dbReference type="NCBI Taxonomy" id="980427"/>
    <lineage>
        <taxon>Bacteria</taxon>
        <taxon>Thermotogati</taxon>
        <taxon>Deinococcota</taxon>
        <taxon>Deinococci</taxon>
        <taxon>Deinococcales</taxon>
        <taxon>Deinococcaceae</taxon>
        <taxon>Deinococcus</taxon>
    </lineage>
</organism>
<dbReference type="KEGG" id="dwu:DVJ83_11910"/>
<evidence type="ECO:0000313" key="2">
    <source>
        <dbReference type="EMBL" id="AXG99713.1"/>
    </source>
</evidence>
<dbReference type="GO" id="GO:0046394">
    <property type="term" value="P:carboxylic acid biosynthetic process"/>
    <property type="evidence" value="ECO:0007669"/>
    <property type="project" value="UniProtKB-ARBA"/>
</dbReference>
<dbReference type="InterPro" id="IPR036038">
    <property type="entry name" value="Aminotransferase-like"/>
</dbReference>
<dbReference type="InterPro" id="IPR043131">
    <property type="entry name" value="BCAT-like_N"/>
</dbReference>
<comment type="similarity">
    <text evidence="1">Belongs to the class-IV pyridoxal-phosphate-dependent aminotransferase family.</text>
</comment>
<dbReference type="InterPro" id="IPR050571">
    <property type="entry name" value="Class-IV_PLP-Dep_Aminotrnsfr"/>
</dbReference>
<evidence type="ECO:0000313" key="3">
    <source>
        <dbReference type="Proteomes" id="UP000253744"/>
    </source>
</evidence>
<gene>
    <name evidence="2" type="ORF">DVJ83_11910</name>
</gene>
<dbReference type="Gene3D" id="3.20.10.10">
    <property type="entry name" value="D-amino Acid Aminotransferase, subunit A, domain 2"/>
    <property type="match status" value="1"/>
</dbReference>
<dbReference type="PANTHER" id="PTHR42743:SF4">
    <property type="entry name" value="BRANCHED-CHAIN-AMINO-ACID AMINOTRANSFERASE-RELATED"/>
    <property type="match status" value="1"/>
</dbReference>
<dbReference type="GO" id="GO:0008483">
    <property type="term" value="F:transaminase activity"/>
    <property type="evidence" value="ECO:0007669"/>
    <property type="project" value="UniProtKB-KW"/>
</dbReference>
<evidence type="ECO:0000256" key="1">
    <source>
        <dbReference type="ARBA" id="ARBA00009320"/>
    </source>
</evidence>
<dbReference type="PANTHER" id="PTHR42743">
    <property type="entry name" value="AMINO-ACID AMINOTRANSFERASE"/>
    <property type="match status" value="1"/>
</dbReference>
<proteinExistence type="inferred from homology"/>